<keyword evidence="4 6" id="KW-1133">Transmembrane helix</keyword>
<dbReference type="Pfam" id="PF12679">
    <property type="entry name" value="ABC2_membrane_2"/>
    <property type="match status" value="1"/>
</dbReference>
<comment type="subcellular location">
    <subcellularLocation>
        <location evidence="1">Cell membrane</location>
        <topology evidence="1">Multi-pass membrane protein</topology>
    </subcellularLocation>
</comment>
<evidence type="ECO:0000256" key="5">
    <source>
        <dbReference type="ARBA" id="ARBA00023136"/>
    </source>
</evidence>
<dbReference type="PANTHER" id="PTHR30294:SF29">
    <property type="entry name" value="MULTIDRUG ABC TRANSPORTER PERMEASE YBHS-RELATED"/>
    <property type="match status" value="1"/>
</dbReference>
<name>A0A518D1M4_9BACT</name>
<feature type="transmembrane region" description="Helical" evidence="6">
    <location>
        <begin position="228"/>
        <end position="246"/>
    </location>
</feature>
<feature type="transmembrane region" description="Helical" evidence="6">
    <location>
        <begin position="21"/>
        <end position="44"/>
    </location>
</feature>
<evidence type="ECO:0000256" key="2">
    <source>
        <dbReference type="ARBA" id="ARBA00022475"/>
    </source>
</evidence>
<dbReference type="InterPro" id="IPR051449">
    <property type="entry name" value="ABC-2_transporter_component"/>
</dbReference>
<feature type="transmembrane region" description="Helical" evidence="6">
    <location>
        <begin position="64"/>
        <end position="86"/>
    </location>
</feature>
<feature type="transmembrane region" description="Helical" evidence="6">
    <location>
        <begin position="107"/>
        <end position="130"/>
    </location>
</feature>
<evidence type="ECO:0000256" key="1">
    <source>
        <dbReference type="ARBA" id="ARBA00004651"/>
    </source>
</evidence>
<accession>A0A518D1M4</accession>
<keyword evidence="8" id="KW-1185">Reference proteome</keyword>
<dbReference type="EMBL" id="CP036290">
    <property type="protein sequence ID" value="QDU85374.1"/>
    <property type="molecule type" value="Genomic_DNA"/>
</dbReference>
<feature type="transmembrane region" description="Helical" evidence="6">
    <location>
        <begin position="142"/>
        <end position="167"/>
    </location>
</feature>
<evidence type="ECO:0000256" key="6">
    <source>
        <dbReference type="SAM" id="Phobius"/>
    </source>
</evidence>
<keyword evidence="2" id="KW-1003">Cell membrane</keyword>
<keyword evidence="3 6" id="KW-0812">Transmembrane</keyword>
<gene>
    <name evidence="7" type="ORF">Pla163_25020</name>
</gene>
<dbReference type="GO" id="GO:0140359">
    <property type="term" value="F:ABC-type transporter activity"/>
    <property type="evidence" value="ECO:0007669"/>
    <property type="project" value="InterPro"/>
</dbReference>
<evidence type="ECO:0000256" key="4">
    <source>
        <dbReference type="ARBA" id="ARBA00022989"/>
    </source>
</evidence>
<reference evidence="7 8" key="1">
    <citation type="submission" date="2019-02" db="EMBL/GenBank/DDBJ databases">
        <title>Deep-cultivation of Planctomycetes and their phenomic and genomic characterization uncovers novel biology.</title>
        <authorList>
            <person name="Wiegand S."/>
            <person name="Jogler M."/>
            <person name="Boedeker C."/>
            <person name="Pinto D."/>
            <person name="Vollmers J."/>
            <person name="Rivas-Marin E."/>
            <person name="Kohn T."/>
            <person name="Peeters S.H."/>
            <person name="Heuer A."/>
            <person name="Rast P."/>
            <person name="Oberbeckmann S."/>
            <person name="Bunk B."/>
            <person name="Jeske O."/>
            <person name="Meyerdierks A."/>
            <person name="Storesund J.E."/>
            <person name="Kallscheuer N."/>
            <person name="Luecker S."/>
            <person name="Lage O.M."/>
            <person name="Pohl T."/>
            <person name="Merkel B.J."/>
            <person name="Hornburger P."/>
            <person name="Mueller R.-W."/>
            <person name="Bruemmer F."/>
            <person name="Labrenz M."/>
            <person name="Spormann A.M."/>
            <person name="Op den Camp H."/>
            <person name="Overmann J."/>
            <person name="Amann R."/>
            <person name="Jetten M.S.M."/>
            <person name="Mascher T."/>
            <person name="Medema M.H."/>
            <person name="Devos D.P."/>
            <person name="Kaster A.-K."/>
            <person name="Ovreas L."/>
            <person name="Rohde M."/>
            <person name="Galperin M.Y."/>
            <person name="Jogler C."/>
        </authorList>
    </citation>
    <scope>NUCLEOTIDE SEQUENCE [LARGE SCALE GENOMIC DNA]</scope>
    <source>
        <strain evidence="7 8">Pla163</strain>
    </source>
</reference>
<dbReference type="OrthoDB" id="9794512at2"/>
<evidence type="ECO:0000256" key="3">
    <source>
        <dbReference type="ARBA" id="ARBA00022692"/>
    </source>
</evidence>
<organism evidence="7 8">
    <name type="scientific">Rohdeia mirabilis</name>
    <dbReference type="NCBI Taxonomy" id="2528008"/>
    <lineage>
        <taxon>Bacteria</taxon>
        <taxon>Pseudomonadati</taxon>
        <taxon>Planctomycetota</taxon>
        <taxon>Planctomycetia</taxon>
        <taxon>Planctomycetia incertae sedis</taxon>
        <taxon>Rohdeia</taxon>
    </lineage>
</organism>
<evidence type="ECO:0000313" key="8">
    <source>
        <dbReference type="Proteomes" id="UP000319342"/>
    </source>
</evidence>
<sequence>MTAVAKVSAVARRELGAAIDAPSAWVAAGAFAIALQGLFFFAGYPIGDLRFPGLWEGRVASLQVLFAWLPPLFAVLAPAFTMGSWAEERRAGTEELLLTWPIASWQVVLGKFLASWLLLMTAAVVGALPATLVVASLGPLDWGVAASGALGAALLGAGCVAVGLVVSAAAREQLVAFLVAALLLTGMWSIALFLRVVPGELAEWFYLVSPQAHFLDSAARGVFDTADLVYYGALVALALLVNWRMVEARRRG</sequence>
<proteinExistence type="predicted"/>
<dbReference type="GO" id="GO:0005886">
    <property type="term" value="C:plasma membrane"/>
    <property type="evidence" value="ECO:0007669"/>
    <property type="project" value="UniProtKB-SubCell"/>
</dbReference>
<dbReference type="AlphaFoldDB" id="A0A518D1M4"/>
<evidence type="ECO:0000313" key="7">
    <source>
        <dbReference type="EMBL" id="QDU85374.1"/>
    </source>
</evidence>
<dbReference type="RefSeq" id="WP_145188591.1">
    <property type="nucleotide sequence ID" value="NZ_CP036290.1"/>
</dbReference>
<keyword evidence="5 6" id="KW-0472">Membrane</keyword>
<feature type="transmembrane region" description="Helical" evidence="6">
    <location>
        <begin position="174"/>
        <end position="197"/>
    </location>
</feature>
<dbReference type="Proteomes" id="UP000319342">
    <property type="component" value="Chromosome"/>
</dbReference>
<dbReference type="PANTHER" id="PTHR30294">
    <property type="entry name" value="MEMBRANE COMPONENT OF ABC TRANSPORTER YHHJ-RELATED"/>
    <property type="match status" value="1"/>
</dbReference>
<protein>
    <submittedName>
        <fullName evidence="7">ABC-2 family transporter protein</fullName>
    </submittedName>
</protein>